<evidence type="ECO:0000313" key="2">
    <source>
        <dbReference type="Proteomes" id="UP000321491"/>
    </source>
</evidence>
<comment type="caution">
    <text evidence="1">The sequence shown here is derived from an EMBL/GenBank/DDBJ whole genome shotgun (WGS) entry which is preliminary data.</text>
</comment>
<dbReference type="SUPFAM" id="SSF55811">
    <property type="entry name" value="Nudix"/>
    <property type="match status" value="1"/>
</dbReference>
<protein>
    <recommendedName>
        <fullName evidence="3">Nudix hydrolase domain-containing protein</fullName>
    </recommendedName>
</protein>
<gene>
    <name evidence="1" type="ORF">CQU01_23670</name>
</gene>
<reference evidence="1 2" key="1">
    <citation type="submission" date="2019-07" db="EMBL/GenBank/DDBJ databases">
        <title>Whole genome shotgun sequence of Cerasibacillus quisquiliarum NBRC 102429.</title>
        <authorList>
            <person name="Hosoyama A."/>
            <person name="Uohara A."/>
            <person name="Ohji S."/>
            <person name="Ichikawa N."/>
        </authorList>
    </citation>
    <scope>NUCLEOTIDE SEQUENCE [LARGE SCALE GENOMIC DNA]</scope>
    <source>
        <strain evidence="1 2">NBRC 102429</strain>
    </source>
</reference>
<evidence type="ECO:0000313" key="1">
    <source>
        <dbReference type="EMBL" id="GEN32129.1"/>
    </source>
</evidence>
<keyword evidence="2" id="KW-1185">Reference proteome</keyword>
<dbReference type="AlphaFoldDB" id="A0A511UZV6"/>
<dbReference type="Proteomes" id="UP000321491">
    <property type="component" value="Unassembled WGS sequence"/>
</dbReference>
<name>A0A511UZV6_9BACI</name>
<dbReference type="EMBL" id="BJXW01000029">
    <property type="protein sequence ID" value="GEN32129.1"/>
    <property type="molecule type" value="Genomic_DNA"/>
</dbReference>
<sequence>MAYRKGVKVIKSNQIFSCNKEVKVEYTGEEVRLSSRRKQEIEKFWLDVNKEQQFLRGDTFTIQSIVEQDDVMNIKLSLTDYAHYLHTVRHHITDQEGCKVVYGAGLIETKDGQFVIGKMASHTAYPDRLQCAGGGLGWEDITGRYFNVENSVLREVNEEFGIEHDTIEQCTPIYLMKTAGYDHLVILFHIKIQLVARELLEDYQRFATELISQGEKPEFQEVIFVEKKRDAVERLFEENVHHAVDYLYPFLMKMVDDE</sequence>
<dbReference type="OrthoDB" id="2676840at2"/>
<proteinExistence type="predicted"/>
<dbReference type="RefSeq" id="WP_146938492.1">
    <property type="nucleotide sequence ID" value="NZ_BJXW01000029.1"/>
</dbReference>
<dbReference type="InterPro" id="IPR015797">
    <property type="entry name" value="NUDIX_hydrolase-like_dom_sf"/>
</dbReference>
<evidence type="ECO:0008006" key="3">
    <source>
        <dbReference type="Google" id="ProtNLM"/>
    </source>
</evidence>
<accession>A0A511UZV6</accession>
<organism evidence="1 2">
    <name type="scientific">Cerasibacillus quisquiliarum</name>
    <dbReference type="NCBI Taxonomy" id="227865"/>
    <lineage>
        <taxon>Bacteria</taxon>
        <taxon>Bacillati</taxon>
        <taxon>Bacillota</taxon>
        <taxon>Bacilli</taxon>
        <taxon>Bacillales</taxon>
        <taxon>Bacillaceae</taxon>
        <taxon>Cerasibacillus</taxon>
    </lineage>
</organism>